<comment type="catalytic activity">
    <reaction evidence="9">
        <text>(3E,5Z)-octadienoyl-CoA = (2E,4E)-octadienoyl-CoA</text>
        <dbReference type="Rhea" id="RHEA:45244"/>
        <dbReference type="ChEBI" id="CHEBI:62243"/>
        <dbReference type="ChEBI" id="CHEBI:85108"/>
    </reaction>
</comment>
<keyword evidence="6" id="KW-0443">Lipid metabolism</keyword>
<accession>A0AAN9BFG8</accession>
<keyword evidence="8" id="KW-0413">Isomerase</keyword>
<dbReference type="FunFam" id="1.10.12.10:FF:000004">
    <property type="entry name" value="Delta3,5-delta2,4-dienoyl-CoA isomerase"/>
    <property type="match status" value="1"/>
</dbReference>
<dbReference type="InterPro" id="IPR014748">
    <property type="entry name" value="Enoyl-CoA_hydra_C"/>
</dbReference>
<dbReference type="EMBL" id="JBAMIC010000008">
    <property type="protein sequence ID" value="KAK7103779.1"/>
    <property type="molecule type" value="Genomic_DNA"/>
</dbReference>
<keyword evidence="5" id="KW-0007">Acetylation</keyword>
<dbReference type="InterPro" id="IPR045002">
    <property type="entry name" value="Ech1-like"/>
</dbReference>
<comment type="pathway">
    <text evidence="2">Lipid metabolism; fatty acid beta-oxidation.</text>
</comment>
<comment type="function">
    <text evidence="11">Isomerization of 3-trans,5-cis-dienoyl-CoA to 2-trans,4-trans-dienoyl-CoA.</text>
</comment>
<dbReference type="GO" id="GO:0005777">
    <property type="term" value="C:peroxisome"/>
    <property type="evidence" value="ECO:0007669"/>
    <property type="project" value="UniProtKB-SubCell"/>
</dbReference>
<evidence type="ECO:0000256" key="8">
    <source>
        <dbReference type="ARBA" id="ARBA00023235"/>
    </source>
</evidence>
<protein>
    <recommendedName>
        <fullName evidence="12">Delta(3,5)-Delta(2,4)-dienoyl-CoA isomerase, mitochondrial</fullName>
    </recommendedName>
</protein>
<comment type="similarity">
    <text evidence="3">Belongs to the enoyl-CoA hydratase/isomerase family.</text>
</comment>
<evidence type="ECO:0000256" key="4">
    <source>
        <dbReference type="ARBA" id="ARBA00022832"/>
    </source>
</evidence>
<keyword evidence="14" id="KW-1185">Reference proteome</keyword>
<dbReference type="Gene3D" id="1.10.12.10">
    <property type="entry name" value="Lyase 2-enoyl-coa Hydratase, Chain A, domain 2"/>
    <property type="match status" value="1"/>
</dbReference>
<dbReference type="CDD" id="cd06558">
    <property type="entry name" value="crotonase-like"/>
    <property type="match status" value="1"/>
</dbReference>
<comment type="subcellular location">
    <subcellularLocation>
        <location evidence="1">Peroxisome</location>
    </subcellularLocation>
</comment>
<organism evidence="13 14">
    <name type="scientific">Littorina saxatilis</name>
    <dbReference type="NCBI Taxonomy" id="31220"/>
    <lineage>
        <taxon>Eukaryota</taxon>
        <taxon>Metazoa</taxon>
        <taxon>Spiralia</taxon>
        <taxon>Lophotrochozoa</taxon>
        <taxon>Mollusca</taxon>
        <taxon>Gastropoda</taxon>
        <taxon>Caenogastropoda</taxon>
        <taxon>Littorinimorpha</taxon>
        <taxon>Littorinoidea</taxon>
        <taxon>Littorinidae</taxon>
        <taxon>Littorina</taxon>
    </lineage>
</organism>
<evidence type="ECO:0000256" key="6">
    <source>
        <dbReference type="ARBA" id="ARBA00023098"/>
    </source>
</evidence>
<gene>
    <name evidence="13" type="ORF">V1264_018612</name>
</gene>
<reference evidence="13 14" key="1">
    <citation type="submission" date="2024-02" db="EMBL/GenBank/DDBJ databases">
        <title>Chromosome-scale genome assembly of the rough periwinkle Littorina saxatilis.</title>
        <authorList>
            <person name="De Jode A."/>
            <person name="Faria R."/>
            <person name="Formenti G."/>
            <person name="Sims Y."/>
            <person name="Smith T.P."/>
            <person name="Tracey A."/>
            <person name="Wood J.M.D."/>
            <person name="Zagrodzka Z.B."/>
            <person name="Johannesson K."/>
            <person name="Butlin R.K."/>
            <person name="Leder E.H."/>
        </authorList>
    </citation>
    <scope>NUCLEOTIDE SEQUENCE [LARGE SCALE GENOMIC DNA]</scope>
    <source>
        <strain evidence="13">Snail1</strain>
        <tissue evidence="13">Muscle</tissue>
    </source>
</reference>
<dbReference type="AlphaFoldDB" id="A0AAN9BFG8"/>
<sequence length="311" mass="34664">MLSTAVRVQLANGLQKDFARILQAGLTKRNCSSQTMDFKTLKVTRPRDFVVQVELNRPEKRNAMNTDFWREMRECFSQLAEDTDCRAVVLSGAGKIFTSGLDLTDNKDVKFEEFMSPDKDFARKAFQIRQAVIRLQESFNVIERCPKPVIAAVHSACVGGGIDMICACDIRYCSSDAWFSIKEVDIGLAADLGTLQRFPKVIGNDSLARELAYTARKMYADEAKDVGFVSRVFPDREKLIEGAIELASVIASKSPVAVQGTKVSLVYSRDHTVGEGLDQVMTWNQGMLQSEDVMKAVFGSMKKETPVFSKL</sequence>
<evidence type="ECO:0000256" key="9">
    <source>
        <dbReference type="ARBA" id="ARBA00051408"/>
    </source>
</evidence>
<dbReference type="InterPro" id="IPR029045">
    <property type="entry name" value="ClpP/crotonase-like_dom_sf"/>
</dbReference>
<evidence type="ECO:0000256" key="3">
    <source>
        <dbReference type="ARBA" id="ARBA00005254"/>
    </source>
</evidence>
<dbReference type="GO" id="GO:0006631">
    <property type="term" value="P:fatty acid metabolic process"/>
    <property type="evidence" value="ECO:0007669"/>
    <property type="project" value="UniProtKB-KW"/>
</dbReference>
<evidence type="ECO:0000313" key="14">
    <source>
        <dbReference type="Proteomes" id="UP001374579"/>
    </source>
</evidence>
<evidence type="ECO:0000256" key="11">
    <source>
        <dbReference type="ARBA" id="ARBA00055786"/>
    </source>
</evidence>
<proteinExistence type="inferred from homology"/>
<name>A0AAN9BFG8_9CAEN</name>
<dbReference type="Gene3D" id="3.90.226.10">
    <property type="entry name" value="2-enoyl-CoA Hydratase, Chain A, domain 1"/>
    <property type="match status" value="1"/>
</dbReference>
<dbReference type="FunFam" id="3.90.226.10:FF:000024">
    <property type="entry name" value="Delta3,5-delta2,4-dienoyl-CoA isomerase"/>
    <property type="match status" value="1"/>
</dbReference>
<dbReference type="PANTHER" id="PTHR43149">
    <property type="entry name" value="ENOYL-COA HYDRATASE"/>
    <property type="match status" value="1"/>
</dbReference>
<comment type="catalytic activity">
    <reaction evidence="10">
        <text>(3E,5Z,8Z,11Z,14Z)-eicosapentaenoyl-CoA = (2E,4E,8Z,11Z,14Z)-eicosapentaenoyl-CoA</text>
        <dbReference type="Rhea" id="RHEA:45224"/>
        <dbReference type="ChEBI" id="CHEBI:85090"/>
        <dbReference type="ChEBI" id="CHEBI:85091"/>
    </reaction>
</comment>
<dbReference type="InterPro" id="IPR001753">
    <property type="entry name" value="Enoyl-CoA_hydra/iso"/>
</dbReference>
<dbReference type="PANTHER" id="PTHR43149:SF1">
    <property type="entry name" value="DELTA(3,5)-DELTA(2,4)-DIENOYL-COA ISOMERASE, MITOCHONDRIAL"/>
    <property type="match status" value="1"/>
</dbReference>
<evidence type="ECO:0000256" key="2">
    <source>
        <dbReference type="ARBA" id="ARBA00005005"/>
    </source>
</evidence>
<dbReference type="NCBIfam" id="NF004794">
    <property type="entry name" value="PRK06142.1"/>
    <property type="match status" value="1"/>
</dbReference>
<evidence type="ECO:0000256" key="7">
    <source>
        <dbReference type="ARBA" id="ARBA00023140"/>
    </source>
</evidence>
<comment type="caution">
    <text evidence="13">The sequence shown here is derived from an EMBL/GenBank/DDBJ whole genome shotgun (WGS) entry which is preliminary data.</text>
</comment>
<evidence type="ECO:0000256" key="1">
    <source>
        <dbReference type="ARBA" id="ARBA00004275"/>
    </source>
</evidence>
<evidence type="ECO:0000256" key="12">
    <source>
        <dbReference type="ARBA" id="ARBA00071021"/>
    </source>
</evidence>
<evidence type="ECO:0000256" key="10">
    <source>
        <dbReference type="ARBA" id="ARBA00052809"/>
    </source>
</evidence>
<dbReference type="Pfam" id="PF00378">
    <property type="entry name" value="ECH_1"/>
    <property type="match status" value="1"/>
</dbReference>
<evidence type="ECO:0000313" key="13">
    <source>
        <dbReference type="EMBL" id="KAK7103779.1"/>
    </source>
</evidence>
<keyword evidence="7" id="KW-0576">Peroxisome</keyword>
<dbReference type="GO" id="GO:0005739">
    <property type="term" value="C:mitochondrion"/>
    <property type="evidence" value="ECO:0007669"/>
    <property type="project" value="TreeGrafter"/>
</dbReference>
<dbReference type="SUPFAM" id="SSF52096">
    <property type="entry name" value="ClpP/crotonase"/>
    <property type="match status" value="1"/>
</dbReference>
<evidence type="ECO:0000256" key="5">
    <source>
        <dbReference type="ARBA" id="ARBA00022990"/>
    </source>
</evidence>
<dbReference type="GO" id="GO:0051750">
    <property type="term" value="F:delta(3,5)-delta(2,4)-dienoyl-CoA isomerase activity"/>
    <property type="evidence" value="ECO:0007669"/>
    <property type="project" value="TreeGrafter"/>
</dbReference>
<keyword evidence="4" id="KW-0276">Fatty acid metabolism</keyword>
<dbReference type="Proteomes" id="UP001374579">
    <property type="component" value="Unassembled WGS sequence"/>
</dbReference>